<dbReference type="Pfam" id="PF22621">
    <property type="entry name" value="CurL-like_PKS_C"/>
    <property type="match status" value="1"/>
</dbReference>
<evidence type="ECO:0000313" key="5">
    <source>
        <dbReference type="EMBL" id="GET39294.1"/>
    </source>
</evidence>
<dbReference type="PANTHER" id="PTHR43775">
    <property type="entry name" value="FATTY ACID SYNTHASE"/>
    <property type="match status" value="1"/>
</dbReference>
<keyword evidence="1" id="KW-0596">Phosphopantetheine</keyword>
<proteinExistence type="predicted"/>
<dbReference type="Gene3D" id="3.30.70.3290">
    <property type="match status" value="1"/>
</dbReference>
<dbReference type="GO" id="GO:0071770">
    <property type="term" value="P:DIM/DIP cell wall layer assembly"/>
    <property type="evidence" value="ECO:0007669"/>
    <property type="project" value="TreeGrafter"/>
</dbReference>
<dbReference type="GO" id="GO:0004312">
    <property type="term" value="F:fatty acid synthase activity"/>
    <property type="evidence" value="ECO:0007669"/>
    <property type="project" value="TreeGrafter"/>
</dbReference>
<evidence type="ECO:0000256" key="1">
    <source>
        <dbReference type="ARBA" id="ARBA00022450"/>
    </source>
</evidence>
<keyword evidence="2" id="KW-0597">Phosphoprotein</keyword>
<dbReference type="FunFam" id="3.40.366.10:FF:000002">
    <property type="entry name" value="Probable polyketide synthase 2"/>
    <property type="match status" value="1"/>
</dbReference>
<dbReference type="GO" id="GO:0005886">
    <property type="term" value="C:plasma membrane"/>
    <property type="evidence" value="ECO:0007669"/>
    <property type="project" value="TreeGrafter"/>
</dbReference>
<sequence>MTGETPIPQELLERTTGEDINSSVSLSDICYSASLRRGHHKYRLAIVADSKQDLAEKLAAFLAGETRLGMSCNDVVTPEKETKLAFIFSGMGPQWWAMGRQLLEEEPVFRQTIQECDRLLRQYADWSLWEELTASQETSRINQTQIAQCAIFGVQVALAALWRSWGITPQGIVGHSVGEVAAAHVAGILSLEDAIRVVFHRSRLQAIAAGKGKMLAVGLSLKEAEQALIGYETCVSVAAVNSPSAVTLAGASTPLEEIAKSLELKQIFCRFLQVEVAYHSPLMEPFKADLAESLLEIKPQTAKIPLFSTVTGRQVEGSELDGTYWGKNMRNPVLFATAIAQLIQAGYKHYLEISSHPVLANSISECLAKAGSELPTPTLRYGVGFPIHWGLPRSSWIFYVPKTLVLHPLGGQKR</sequence>
<evidence type="ECO:0000259" key="4">
    <source>
        <dbReference type="SMART" id="SM00827"/>
    </source>
</evidence>
<dbReference type="GO" id="GO:0006633">
    <property type="term" value="P:fatty acid biosynthetic process"/>
    <property type="evidence" value="ECO:0007669"/>
    <property type="project" value="TreeGrafter"/>
</dbReference>
<name>A0AAV3WIH9_9CYAN</name>
<reference evidence="5" key="1">
    <citation type="submission" date="2019-10" db="EMBL/GenBank/DDBJ databases">
        <title>Draft genome sequece of Microseira wollei NIES-4236.</title>
        <authorList>
            <person name="Yamaguchi H."/>
            <person name="Suzuki S."/>
            <person name="Kawachi M."/>
        </authorList>
    </citation>
    <scope>NUCLEOTIDE SEQUENCE</scope>
    <source>
        <strain evidence="5">NIES-4236</strain>
    </source>
</reference>
<dbReference type="InterPro" id="IPR001227">
    <property type="entry name" value="Ac_transferase_dom_sf"/>
</dbReference>
<dbReference type="InterPro" id="IPR050091">
    <property type="entry name" value="PKS_NRPS_Biosynth_Enz"/>
</dbReference>
<dbReference type="Pfam" id="PF00698">
    <property type="entry name" value="Acyl_transf_1"/>
    <property type="match status" value="1"/>
</dbReference>
<dbReference type="PANTHER" id="PTHR43775:SF37">
    <property type="entry name" value="SI:DKEY-61P9.11"/>
    <property type="match status" value="1"/>
</dbReference>
<dbReference type="InterPro" id="IPR016036">
    <property type="entry name" value="Malonyl_transacylase_ACP-bd"/>
</dbReference>
<evidence type="ECO:0000256" key="3">
    <source>
        <dbReference type="ARBA" id="ARBA00022679"/>
    </source>
</evidence>
<dbReference type="Proteomes" id="UP001050975">
    <property type="component" value="Unassembled WGS sequence"/>
</dbReference>
<dbReference type="RefSeq" id="WP_307731483.1">
    <property type="nucleotide sequence ID" value="NZ_BLAY01000062.1"/>
</dbReference>
<evidence type="ECO:0000313" key="6">
    <source>
        <dbReference type="Proteomes" id="UP001050975"/>
    </source>
</evidence>
<organism evidence="5 6">
    <name type="scientific">Microseira wollei NIES-4236</name>
    <dbReference type="NCBI Taxonomy" id="2530354"/>
    <lineage>
        <taxon>Bacteria</taxon>
        <taxon>Bacillati</taxon>
        <taxon>Cyanobacteriota</taxon>
        <taxon>Cyanophyceae</taxon>
        <taxon>Oscillatoriophycideae</taxon>
        <taxon>Aerosakkonematales</taxon>
        <taxon>Aerosakkonemataceae</taxon>
        <taxon>Microseira</taxon>
    </lineage>
</organism>
<dbReference type="GO" id="GO:0005737">
    <property type="term" value="C:cytoplasm"/>
    <property type="evidence" value="ECO:0007669"/>
    <property type="project" value="TreeGrafter"/>
</dbReference>
<evidence type="ECO:0000256" key="2">
    <source>
        <dbReference type="ARBA" id="ARBA00022553"/>
    </source>
</evidence>
<feature type="domain" description="Malonyl-CoA:ACP transacylase (MAT)" evidence="4">
    <location>
        <begin position="87"/>
        <end position="383"/>
    </location>
</feature>
<protein>
    <submittedName>
        <fullName evidence="5">Acyl transferase domain-containing protein</fullName>
    </submittedName>
</protein>
<dbReference type="AlphaFoldDB" id="A0AAV3WIH9"/>
<dbReference type="InterPro" id="IPR014043">
    <property type="entry name" value="Acyl_transferase_dom"/>
</dbReference>
<gene>
    <name evidence="5" type="ORF">MiSe_40580</name>
</gene>
<keyword evidence="3 5" id="KW-0808">Transferase</keyword>
<dbReference type="Gene3D" id="3.40.366.10">
    <property type="entry name" value="Malonyl-Coenzyme A Acyl Carrier Protein, domain 2"/>
    <property type="match status" value="1"/>
</dbReference>
<dbReference type="SMART" id="SM00827">
    <property type="entry name" value="PKS_AT"/>
    <property type="match status" value="1"/>
</dbReference>
<dbReference type="SUPFAM" id="SSF52151">
    <property type="entry name" value="FabD/lysophospholipase-like"/>
    <property type="match status" value="1"/>
</dbReference>
<dbReference type="InterPro" id="IPR016035">
    <property type="entry name" value="Acyl_Trfase/lysoPLipase"/>
</dbReference>
<keyword evidence="6" id="KW-1185">Reference proteome</keyword>
<accession>A0AAV3WIH9</accession>
<dbReference type="EMBL" id="BLAY01000062">
    <property type="protein sequence ID" value="GET39294.1"/>
    <property type="molecule type" value="Genomic_DNA"/>
</dbReference>
<dbReference type="SUPFAM" id="SSF55048">
    <property type="entry name" value="Probable ACP-binding domain of malonyl-CoA ACP transacylase"/>
    <property type="match status" value="1"/>
</dbReference>
<comment type="caution">
    <text evidence="5">The sequence shown here is derived from an EMBL/GenBank/DDBJ whole genome shotgun (WGS) entry which is preliminary data.</text>
</comment>